<evidence type="ECO:0000259" key="2">
    <source>
        <dbReference type="Pfam" id="PF05678"/>
    </source>
</evidence>
<feature type="compositionally biased region" description="Polar residues" evidence="1">
    <location>
        <begin position="1"/>
        <end position="18"/>
    </location>
</feature>
<proteinExistence type="predicted"/>
<accession>A0AA35YFZ6</accession>
<dbReference type="PANTHER" id="PTHR33624:SF2">
    <property type="entry name" value="SIGMA FACTOR BINDING PROTEIN 1, CHLOROPLASTIC"/>
    <property type="match status" value="1"/>
</dbReference>
<evidence type="ECO:0000256" key="1">
    <source>
        <dbReference type="SAM" id="MobiDB-lite"/>
    </source>
</evidence>
<keyword evidence="4" id="KW-1185">Reference proteome</keyword>
<dbReference type="AlphaFoldDB" id="A0AA35YFZ6"/>
<dbReference type="Pfam" id="PF05678">
    <property type="entry name" value="VQ"/>
    <property type="match status" value="1"/>
</dbReference>
<protein>
    <recommendedName>
        <fullName evidence="2">VQ domain-containing protein</fullName>
    </recommendedName>
</protein>
<evidence type="ECO:0000313" key="4">
    <source>
        <dbReference type="Proteomes" id="UP001177003"/>
    </source>
</evidence>
<sequence length="114" mass="12590">MNKNSSGRASDKTPTTPETDMKSIKVKYISSPVMVEAKDASQFKEIVQHFTGQTPIQTSFGVYSNPTTAAAATTTTTTGEATRTHFSYEPSNKKPQALIDSFSWDDIAEWNSYR</sequence>
<dbReference type="InterPro" id="IPR039335">
    <property type="entry name" value="SIB1/2"/>
</dbReference>
<evidence type="ECO:0000313" key="3">
    <source>
        <dbReference type="EMBL" id="CAI9273227.1"/>
    </source>
</evidence>
<organism evidence="3 4">
    <name type="scientific">Lactuca saligna</name>
    <name type="common">Willowleaf lettuce</name>
    <dbReference type="NCBI Taxonomy" id="75948"/>
    <lineage>
        <taxon>Eukaryota</taxon>
        <taxon>Viridiplantae</taxon>
        <taxon>Streptophyta</taxon>
        <taxon>Embryophyta</taxon>
        <taxon>Tracheophyta</taxon>
        <taxon>Spermatophyta</taxon>
        <taxon>Magnoliopsida</taxon>
        <taxon>eudicotyledons</taxon>
        <taxon>Gunneridae</taxon>
        <taxon>Pentapetalae</taxon>
        <taxon>asterids</taxon>
        <taxon>campanulids</taxon>
        <taxon>Asterales</taxon>
        <taxon>Asteraceae</taxon>
        <taxon>Cichorioideae</taxon>
        <taxon>Cichorieae</taxon>
        <taxon>Lactucinae</taxon>
        <taxon>Lactuca</taxon>
    </lineage>
</organism>
<reference evidence="3" key="1">
    <citation type="submission" date="2023-04" db="EMBL/GenBank/DDBJ databases">
        <authorList>
            <person name="Vijverberg K."/>
            <person name="Xiong W."/>
            <person name="Schranz E."/>
        </authorList>
    </citation>
    <scope>NUCLEOTIDE SEQUENCE</scope>
</reference>
<gene>
    <name evidence="3" type="ORF">LSALG_LOCUS13391</name>
</gene>
<dbReference type="PANTHER" id="PTHR33624">
    <property type="entry name" value="SIGMA FACTOR BINDING PROTEIN 1, CHLOROPLASTIC"/>
    <property type="match status" value="1"/>
</dbReference>
<name>A0AA35YFZ6_LACSI</name>
<feature type="region of interest" description="Disordered" evidence="1">
    <location>
        <begin position="1"/>
        <end position="21"/>
    </location>
</feature>
<dbReference type="EMBL" id="OX465078">
    <property type="protein sequence ID" value="CAI9273227.1"/>
    <property type="molecule type" value="Genomic_DNA"/>
</dbReference>
<dbReference type="InterPro" id="IPR008889">
    <property type="entry name" value="VQ"/>
</dbReference>
<dbReference type="Proteomes" id="UP001177003">
    <property type="component" value="Chromosome 2"/>
</dbReference>
<feature type="domain" description="VQ" evidence="2">
    <location>
        <begin position="30"/>
        <end position="54"/>
    </location>
</feature>